<feature type="compositionally biased region" description="Low complexity" evidence="1">
    <location>
        <begin position="378"/>
        <end position="390"/>
    </location>
</feature>
<feature type="region of interest" description="Disordered" evidence="1">
    <location>
        <begin position="1"/>
        <end position="64"/>
    </location>
</feature>
<sequence length="767" mass="76267">MADSWPLGDLPPLWSDVDESSSPPALSLPTSPSRAGSPPTLLSDASTEDMIRREAGGTAPVWGPATLAGSGWGGGVMDEIDRSESEGEEAGLLGGALLAAGGDEFPGFGGGADLDLGMLGEPLLQLEQYAEAMGISDGLLQQIPVQELLEMVMQMPGAGGLPWPFGGALHGGGSYSPAGAGFAGAHPQIPAGLQGSARRHAVSMAGQGFATALDPSRRAACAAEGIPCGRQQASPRTRHHHRTQNVWAAGGGAGTAAAAAPVAAAAAGRAAGSRGGGAGPLAAPLLARSLQRVDSASGLQRGDSAASQGGSSSSGGGGGGGGGMRRAAALAPRQGLARLMGAAATRGVAGHASRSSSSSSEEPPGLVDGSAEEEERQQQQQRRQGAAQQQAPPPQQQRPQSPPQPPMRRRLRRNAVFGQLPGLESSNAAAAVAAAAAAAQAVAGSTDSDGEGLQEQAVTDWGLDQAPPALASRGSSEVEGEEEGAGGEEAWGLPPPLEVVLSSSEEEGEEQQHWMAQEDEEQEADDGDPPPLLAYSSEAESASSSNSNVSITGGGAWTGRQTASVVAQRPAFSADQHTVMQALSTLLPQQADATGWAELASYVRHSSSSGGSSGGGVQLLSRLVAAAADRFPAEAEMAGLTERPLGLLPPAPLQPAAVTPGTANVVLSDGRDGLAVTAGLQPATEQEVGGQAVAEVTADAAAAVRPGSYVRVSLRQAGYTTIAAAAAASSPTAGGELAVLQSVAGAEAATASAVQPPSRPAAAAGEP</sequence>
<name>A0A9D4YTI4_CHLVU</name>
<dbReference type="AlphaFoldDB" id="A0A9D4YTI4"/>
<comment type="caution">
    <text evidence="2">The sequence shown here is derived from an EMBL/GenBank/DDBJ whole genome shotgun (WGS) entry which is preliminary data.</text>
</comment>
<feature type="region of interest" description="Disordered" evidence="1">
    <location>
        <begin position="347"/>
        <end position="557"/>
    </location>
</feature>
<feature type="region of interest" description="Disordered" evidence="1">
    <location>
        <begin position="294"/>
        <end position="327"/>
    </location>
</feature>
<reference evidence="2" key="2">
    <citation type="submission" date="2020-11" db="EMBL/GenBank/DDBJ databases">
        <authorList>
            <person name="Cecchin M."/>
            <person name="Marcolungo L."/>
            <person name="Rossato M."/>
            <person name="Girolomoni L."/>
            <person name="Cosentino E."/>
            <person name="Cuine S."/>
            <person name="Li-Beisson Y."/>
            <person name="Delledonne M."/>
            <person name="Ballottari M."/>
        </authorList>
    </citation>
    <scope>NUCLEOTIDE SEQUENCE</scope>
    <source>
        <strain evidence="2">211/11P</strain>
        <tissue evidence="2">Whole cell</tissue>
    </source>
</reference>
<evidence type="ECO:0000256" key="1">
    <source>
        <dbReference type="SAM" id="MobiDB-lite"/>
    </source>
</evidence>
<keyword evidence="3" id="KW-1185">Reference proteome</keyword>
<organism evidence="2 3">
    <name type="scientific">Chlorella vulgaris</name>
    <name type="common">Green alga</name>
    <dbReference type="NCBI Taxonomy" id="3077"/>
    <lineage>
        <taxon>Eukaryota</taxon>
        <taxon>Viridiplantae</taxon>
        <taxon>Chlorophyta</taxon>
        <taxon>core chlorophytes</taxon>
        <taxon>Trebouxiophyceae</taxon>
        <taxon>Chlorellales</taxon>
        <taxon>Chlorellaceae</taxon>
        <taxon>Chlorella clade</taxon>
        <taxon>Chlorella</taxon>
    </lineage>
</organism>
<dbReference type="EMBL" id="SIDB01000012">
    <property type="protein sequence ID" value="KAI3425169.1"/>
    <property type="molecule type" value="Genomic_DNA"/>
</dbReference>
<gene>
    <name evidence="2" type="ORF">D9Q98_008940</name>
</gene>
<feature type="compositionally biased region" description="Pro residues" evidence="1">
    <location>
        <begin position="391"/>
        <end position="406"/>
    </location>
</feature>
<accession>A0A9D4YTI4</accession>
<reference evidence="2" key="1">
    <citation type="journal article" date="2019" name="Plant J.">
        <title>Chlorella vulgaris genome assembly and annotation reveals the molecular basis for metabolic acclimation to high light conditions.</title>
        <authorList>
            <person name="Cecchin M."/>
            <person name="Marcolungo L."/>
            <person name="Rossato M."/>
            <person name="Girolomoni L."/>
            <person name="Cosentino E."/>
            <person name="Cuine S."/>
            <person name="Li-Beisson Y."/>
            <person name="Delledonne M."/>
            <person name="Ballottari M."/>
        </authorList>
    </citation>
    <scope>NUCLEOTIDE SEQUENCE</scope>
    <source>
        <strain evidence="2">211/11P</strain>
    </source>
</reference>
<evidence type="ECO:0000313" key="2">
    <source>
        <dbReference type="EMBL" id="KAI3425169.1"/>
    </source>
</evidence>
<feature type="compositionally biased region" description="Low complexity" evidence="1">
    <location>
        <begin position="536"/>
        <end position="548"/>
    </location>
</feature>
<feature type="compositionally biased region" description="Gly residues" evidence="1">
    <location>
        <begin position="312"/>
        <end position="324"/>
    </location>
</feature>
<dbReference type="Proteomes" id="UP001055712">
    <property type="component" value="Unassembled WGS sequence"/>
</dbReference>
<proteinExistence type="predicted"/>
<feature type="compositionally biased region" description="Acidic residues" evidence="1">
    <location>
        <begin position="517"/>
        <end position="528"/>
    </location>
</feature>
<feature type="compositionally biased region" description="Low complexity" evidence="1">
    <location>
        <begin position="488"/>
        <end position="503"/>
    </location>
</feature>
<protein>
    <submittedName>
        <fullName evidence="2">Uncharacterized protein</fullName>
    </submittedName>
</protein>
<feature type="region of interest" description="Disordered" evidence="1">
    <location>
        <begin position="748"/>
        <end position="767"/>
    </location>
</feature>
<dbReference type="OrthoDB" id="10665582at2759"/>
<feature type="compositionally biased region" description="Low complexity" evidence="1">
    <location>
        <begin position="20"/>
        <end position="33"/>
    </location>
</feature>
<feature type="compositionally biased region" description="Low complexity" evidence="1">
    <location>
        <begin position="428"/>
        <end position="443"/>
    </location>
</feature>
<evidence type="ECO:0000313" key="3">
    <source>
        <dbReference type="Proteomes" id="UP001055712"/>
    </source>
</evidence>